<gene>
    <name evidence="1" type="ORF">H2198_000331</name>
</gene>
<sequence>MKAKLAVSALLIGQGYSNFLPALPHDLNKTTWAFWDYQQSSLAVLPGQFNRSAFDAPWDGNSSDIEVKAVYESLNSTQFVAYDNKFFDIIGSAAAVEHIQALAHQSHEAACYIPDLHKLFFVEWGPPGGNNGTHPWQYMLDVNTNTLSKVQTDPPTINAHGCVYFQGSMYIITDGTDGETGYLAKVDPITLKRETLLNNYYGQPFAGFNDLDIDSDGNFYLTDSKSGWARDIVPYTPPTNPSTYFVNATTMRPKVIQTTTGNCNGVAVSESGSIRTVYLPNTGVSEFKPVSKKNPYGQREIWAYDFSAPAPVLTNPRLLNNPISYFYDGIRVSRNGWIFAGAGDGVDVIDPVTGLTLGTIRVGGGDNLAVTVAFGEHEIWIVGRGGVWHVSNVKETLARTW</sequence>
<evidence type="ECO:0000313" key="2">
    <source>
        <dbReference type="Proteomes" id="UP001172386"/>
    </source>
</evidence>
<accession>A0ACC3AKC1</accession>
<organism evidence="1 2">
    <name type="scientific">Neophaeococcomyces mojaviensis</name>
    <dbReference type="NCBI Taxonomy" id="3383035"/>
    <lineage>
        <taxon>Eukaryota</taxon>
        <taxon>Fungi</taxon>
        <taxon>Dikarya</taxon>
        <taxon>Ascomycota</taxon>
        <taxon>Pezizomycotina</taxon>
        <taxon>Eurotiomycetes</taxon>
        <taxon>Chaetothyriomycetidae</taxon>
        <taxon>Chaetothyriales</taxon>
        <taxon>Chaetothyriales incertae sedis</taxon>
        <taxon>Neophaeococcomyces</taxon>
    </lineage>
</organism>
<proteinExistence type="predicted"/>
<reference evidence="1" key="1">
    <citation type="submission" date="2022-10" db="EMBL/GenBank/DDBJ databases">
        <title>Culturing micro-colonial fungi from biological soil crusts in the Mojave desert and describing Neophaeococcomyces mojavensis, and introducing the new genera and species Taxawa tesnikishii.</title>
        <authorList>
            <person name="Kurbessoian T."/>
            <person name="Stajich J.E."/>
        </authorList>
    </citation>
    <scope>NUCLEOTIDE SEQUENCE</scope>
    <source>
        <strain evidence="1">JES_112</strain>
    </source>
</reference>
<name>A0ACC3AKC1_9EURO</name>
<dbReference type="Proteomes" id="UP001172386">
    <property type="component" value="Unassembled WGS sequence"/>
</dbReference>
<dbReference type="EMBL" id="JAPDRQ010000003">
    <property type="protein sequence ID" value="KAJ9664402.1"/>
    <property type="molecule type" value="Genomic_DNA"/>
</dbReference>
<evidence type="ECO:0000313" key="1">
    <source>
        <dbReference type="EMBL" id="KAJ9664402.1"/>
    </source>
</evidence>
<comment type="caution">
    <text evidence="1">The sequence shown here is derived from an EMBL/GenBank/DDBJ whole genome shotgun (WGS) entry which is preliminary data.</text>
</comment>
<protein>
    <submittedName>
        <fullName evidence="1">Uncharacterized protein</fullName>
    </submittedName>
</protein>
<keyword evidence="2" id="KW-1185">Reference proteome</keyword>